<sequence>MTMKGENDRKDEGCIGSRIKNLFSSGCGGSCCGTRIVPKEKKEESDAGEQ</sequence>
<evidence type="ECO:0000313" key="1">
    <source>
        <dbReference type="EMBL" id="KUL01176.1"/>
    </source>
</evidence>
<dbReference type="EMBL" id="LGHE01000119">
    <property type="protein sequence ID" value="KUL01176.1"/>
    <property type="molecule type" value="Genomic_DNA"/>
</dbReference>
<dbReference type="AlphaFoldDB" id="A0A101IUA8"/>
<proteinExistence type="predicted"/>
<evidence type="ECO:0000313" key="2">
    <source>
        <dbReference type="Proteomes" id="UP000054598"/>
    </source>
</evidence>
<reference evidence="2" key="1">
    <citation type="journal article" date="2015" name="MBio">
        <title>Genome-Resolved Metagenomic Analysis Reveals Roles for Candidate Phyla and Other Microbial Community Members in Biogeochemical Transformations in Oil Reservoirs.</title>
        <authorList>
            <person name="Hu P."/>
            <person name="Tom L."/>
            <person name="Singh A."/>
            <person name="Thomas B.C."/>
            <person name="Baker B.J."/>
            <person name="Piceno Y.M."/>
            <person name="Andersen G.L."/>
            <person name="Banfield J.F."/>
        </authorList>
    </citation>
    <scope>NUCLEOTIDE SEQUENCE [LARGE SCALE GENOMIC DNA]</scope>
</reference>
<accession>A0A101IUA8</accession>
<organism evidence="1 2">
    <name type="scientific">Methanoculleus marisnigri</name>
    <dbReference type="NCBI Taxonomy" id="2198"/>
    <lineage>
        <taxon>Archaea</taxon>
        <taxon>Methanobacteriati</taxon>
        <taxon>Methanobacteriota</taxon>
        <taxon>Stenosarchaea group</taxon>
        <taxon>Methanomicrobia</taxon>
        <taxon>Methanomicrobiales</taxon>
        <taxon>Methanomicrobiaceae</taxon>
        <taxon>Methanoculleus</taxon>
    </lineage>
</organism>
<dbReference type="PATRIC" id="fig|2198.3.peg.1003"/>
<name>A0A101IUA8_9EURY</name>
<gene>
    <name evidence="1" type="ORF">XE10_1130</name>
</gene>
<comment type="caution">
    <text evidence="1">The sequence shown here is derived from an EMBL/GenBank/DDBJ whole genome shotgun (WGS) entry which is preliminary data.</text>
</comment>
<protein>
    <submittedName>
        <fullName evidence="1">Uncharacterized protein</fullName>
    </submittedName>
</protein>
<dbReference type="Proteomes" id="UP000054598">
    <property type="component" value="Unassembled WGS sequence"/>
</dbReference>